<sequence>MSSDDPSYQYGGEDSSRAPVFQEKIPAKYNTNTTLVREVKPGSNEINLDLTTAP</sequence>
<dbReference type="KEGG" id="ttf:THTE_3300"/>
<evidence type="ECO:0000313" key="2">
    <source>
        <dbReference type="EMBL" id="ASV75902.1"/>
    </source>
</evidence>
<dbReference type="Proteomes" id="UP000215086">
    <property type="component" value="Chromosome"/>
</dbReference>
<feature type="region of interest" description="Disordered" evidence="1">
    <location>
        <begin position="1"/>
        <end position="22"/>
    </location>
</feature>
<gene>
    <name evidence="2" type="ORF">THTE_3300</name>
</gene>
<evidence type="ECO:0000256" key="1">
    <source>
        <dbReference type="SAM" id="MobiDB-lite"/>
    </source>
</evidence>
<proteinExistence type="predicted"/>
<reference evidence="2 3" key="1">
    <citation type="journal article" name="Front. Microbiol.">
        <title>Sugar Metabolism of the First Thermophilic Planctomycete Thermogutta terrifontis: Comparative Genomic and Transcriptomic Approaches.</title>
        <authorList>
            <person name="Elcheninov A.G."/>
            <person name="Menzel P."/>
            <person name="Gudbergsdottir S.R."/>
            <person name="Slesarev A.I."/>
            <person name="Kadnikov V.V."/>
            <person name="Krogh A."/>
            <person name="Bonch-Osmolovskaya E.A."/>
            <person name="Peng X."/>
            <person name="Kublanov I.V."/>
        </authorList>
    </citation>
    <scope>NUCLEOTIDE SEQUENCE [LARGE SCALE GENOMIC DNA]</scope>
    <source>
        <strain evidence="2 3">R1</strain>
    </source>
</reference>
<protein>
    <submittedName>
        <fullName evidence="2">Uncharacterized protein</fullName>
    </submittedName>
</protein>
<organism evidence="2 3">
    <name type="scientific">Thermogutta terrifontis</name>
    <dbReference type="NCBI Taxonomy" id="1331910"/>
    <lineage>
        <taxon>Bacteria</taxon>
        <taxon>Pseudomonadati</taxon>
        <taxon>Planctomycetota</taxon>
        <taxon>Planctomycetia</taxon>
        <taxon>Pirellulales</taxon>
        <taxon>Thermoguttaceae</taxon>
        <taxon>Thermogutta</taxon>
    </lineage>
</organism>
<keyword evidence="3" id="KW-1185">Reference proteome</keyword>
<dbReference type="EMBL" id="CP018477">
    <property type="protein sequence ID" value="ASV75902.1"/>
    <property type="molecule type" value="Genomic_DNA"/>
</dbReference>
<dbReference type="AlphaFoldDB" id="A0A286RJ12"/>
<evidence type="ECO:0000313" key="3">
    <source>
        <dbReference type="Proteomes" id="UP000215086"/>
    </source>
</evidence>
<accession>A0A286RJ12</accession>
<name>A0A286RJ12_9BACT</name>